<organism evidence="8 9">
    <name type="scientific">Gaoshiqia sediminis</name>
    <dbReference type="NCBI Taxonomy" id="2986998"/>
    <lineage>
        <taxon>Bacteria</taxon>
        <taxon>Pseudomonadati</taxon>
        <taxon>Bacteroidota</taxon>
        <taxon>Bacteroidia</taxon>
        <taxon>Marinilabiliales</taxon>
        <taxon>Prolixibacteraceae</taxon>
        <taxon>Gaoshiqia</taxon>
    </lineage>
</organism>
<name>A0AA42CA23_9BACT</name>
<dbReference type="GO" id="GO:0016787">
    <property type="term" value="F:hydrolase activity"/>
    <property type="evidence" value="ECO:0007669"/>
    <property type="project" value="UniProtKB-KW"/>
</dbReference>
<comment type="similarity">
    <text evidence="5">Belongs to the YicC/YloC family.</text>
</comment>
<dbReference type="EMBL" id="JAPAAF010000010">
    <property type="protein sequence ID" value="MCW0482915.1"/>
    <property type="molecule type" value="Genomic_DNA"/>
</dbReference>
<evidence type="ECO:0000313" key="8">
    <source>
        <dbReference type="EMBL" id="MCW0482915.1"/>
    </source>
</evidence>
<protein>
    <submittedName>
        <fullName evidence="8">YicC family protein</fullName>
    </submittedName>
</protein>
<dbReference type="PANTHER" id="PTHR30636:SF3">
    <property type="entry name" value="UPF0701 PROTEIN YICC"/>
    <property type="match status" value="1"/>
</dbReference>
<reference evidence="8" key="1">
    <citation type="submission" date="2022-10" db="EMBL/GenBank/DDBJ databases">
        <title>Gaoshiqiia sediminis gen. nov., sp. nov., isolated from coastal sediment.</title>
        <authorList>
            <person name="Yu W.X."/>
            <person name="Mu D.S."/>
            <person name="Du J.Z."/>
            <person name="Liang Y.Q."/>
        </authorList>
    </citation>
    <scope>NUCLEOTIDE SEQUENCE</scope>
    <source>
        <strain evidence="8">A06</strain>
    </source>
</reference>
<dbReference type="InterPro" id="IPR013551">
    <property type="entry name" value="YicC-like_C"/>
</dbReference>
<dbReference type="Pfam" id="PF08340">
    <property type="entry name" value="YicC-like_C"/>
    <property type="match status" value="1"/>
</dbReference>
<dbReference type="InterPro" id="IPR013527">
    <property type="entry name" value="YicC-like_N"/>
</dbReference>
<evidence type="ECO:0000259" key="7">
    <source>
        <dbReference type="Pfam" id="PF08340"/>
    </source>
</evidence>
<dbReference type="AlphaFoldDB" id="A0AA42CA23"/>
<comment type="cofactor">
    <cofactor evidence="1">
        <name>a divalent metal cation</name>
        <dbReference type="ChEBI" id="CHEBI:60240"/>
    </cofactor>
</comment>
<evidence type="ECO:0000256" key="3">
    <source>
        <dbReference type="ARBA" id="ARBA00022759"/>
    </source>
</evidence>
<dbReference type="RefSeq" id="WP_282591518.1">
    <property type="nucleotide sequence ID" value="NZ_JAPAAF010000010.1"/>
</dbReference>
<dbReference type="Pfam" id="PF03755">
    <property type="entry name" value="YicC-like_N"/>
    <property type="match status" value="1"/>
</dbReference>
<keyword evidence="9" id="KW-1185">Reference proteome</keyword>
<keyword evidence="2" id="KW-0540">Nuclease</keyword>
<comment type="caution">
    <text evidence="8">The sequence shown here is derived from an EMBL/GenBank/DDBJ whole genome shotgun (WGS) entry which is preliminary data.</text>
</comment>
<accession>A0AA42CA23</accession>
<gene>
    <name evidence="8" type="ORF">N2K84_09265</name>
</gene>
<dbReference type="Proteomes" id="UP001163821">
    <property type="component" value="Unassembled WGS sequence"/>
</dbReference>
<dbReference type="InterPro" id="IPR005229">
    <property type="entry name" value="YicC/YloC-like"/>
</dbReference>
<evidence type="ECO:0000313" key="9">
    <source>
        <dbReference type="Proteomes" id="UP001163821"/>
    </source>
</evidence>
<evidence type="ECO:0000256" key="4">
    <source>
        <dbReference type="ARBA" id="ARBA00022801"/>
    </source>
</evidence>
<evidence type="ECO:0000256" key="5">
    <source>
        <dbReference type="ARBA" id="ARBA00035648"/>
    </source>
</evidence>
<feature type="domain" description="Endoribonuclease YicC-like C-terminal" evidence="7">
    <location>
        <begin position="175"/>
        <end position="290"/>
    </location>
</feature>
<evidence type="ECO:0000256" key="2">
    <source>
        <dbReference type="ARBA" id="ARBA00022722"/>
    </source>
</evidence>
<dbReference type="NCBIfam" id="TIGR00255">
    <property type="entry name" value="YicC/YloC family endoribonuclease"/>
    <property type="match status" value="1"/>
</dbReference>
<evidence type="ECO:0000259" key="6">
    <source>
        <dbReference type="Pfam" id="PF03755"/>
    </source>
</evidence>
<dbReference type="PANTHER" id="PTHR30636">
    <property type="entry name" value="UPF0701 PROTEIN YICC"/>
    <property type="match status" value="1"/>
</dbReference>
<proteinExistence type="inferred from homology"/>
<keyword evidence="4" id="KW-0378">Hydrolase</keyword>
<evidence type="ECO:0000256" key="1">
    <source>
        <dbReference type="ARBA" id="ARBA00001968"/>
    </source>
</evidence>
<feature type="domain" description="Endoribonuclease YicC-like N-terminal" evidence="6">
    <location>
        <begin position="2"/>
        <end position="155"/>
    </location>
</feature>
<sequence>MIKSMTGYGKAEFETGNKKITLELKSLNSKQLDINSRLPMLYREKDLVIRKEISEKLIRGKVDFSLYIENLGTESNSAINESIVTAYFNQLSNIQANLGLPVTEQIMQNVMRLPDTVKTVYEELNEQEWESIFDKIKSVIQSLDQFRTQEGQALDRDIRSNIADIQQLLKQVEPFESTRIENVKSRILDGLNEISINGNMDKNRFEQELIYYLEKLDINEEKVRLTNHCDYFMETMDNPGDVGKKLGFIAQEIGREINTIGSKANESNIQRLVVQMKDALERIKEQLLNVL</sequence>
<dbReference type="GO" id="GO:0004521">
    <property type="term" value="F:RNA endonuclease activity"/>
    <property type="evidence" value="ECO:0007669"/>
    <property type="project" value="InterPro"/>
</dbReference>
<keyword evidence="3" id="KW-0255">Endonuclease</keyword>